<proteinExistence type="predicted"/>
<dbReference type="Gene3D" id="1.25.40.10">
    <property type="entry name" value="Tetratricopeptide repeat domain"/>
    <property type="match status" value="1"/>
</dbReference>
<dbReference type="EMBL" id="OB661596">
    <property type="protein sequence ID" value="CAD7228565.1"/>
    <property type="molecule type" value="Genomic_DNA"/>
</dbReference>
<organism evidence="1">
    <name type="scientific">Cyprideis torosa</name>
    <dbReference type="NCBI Taxonomy" id="163714"/>
    <lineage>
        <taxon>Eukaryota</taxon>
        <taxon>Metazoa</taxon>
        <taxon>Ecdysozoa</taxon>
        <taxon>Arthropoda</taxon>
        <taxon>Crustacea</taxon>
        <taxon>Oligostraca</taxon>
        <taxon>Ostracoda</taxon>
        <taxon>Podocopa</taxon>
        <taxon>Podocopida</taxon>
        <taxon>Cytherocopina</taxon>
        <taxon>Cytheroidea</taxon>
        <taxon>Cytherideidae</taxon>
        <taxon>Cyprideis</taxon>
    </lineage>
</organism>
<protein>
    <submittedName>
        <fullName evidence="1">Uncharacterized protein</fullName>
    </submittedName>
</protein>
<accession>A0A7R8WBI0</accession>
<evidence type="ECO:0000313" key="1">
    <source>
        <dbReference type="EMBL" id="CAD7228565.1"/>
    </source>
</evidence>
<sequence>MENDESAINVANEALKHAANSSRLHHLLGDLYTISSSCADREKALDHYMKAQLRDPMNSIVGTRLDSLFHDNNNFSDISVNEPFAIKYDEEMVEADENDPTADSFRAVVPGIDDEI</sequence>
<dbReference type="AlphaFoldDB" id="A0A7R8WBI0"/>
<gene>
    <name evidence="1" type="ORF">CTOB1V02_LOCUS6446</name>
</gene>
<dbReference type="InterPro" id="IPR011990">
    <property type="entry name" value="TPR-like_helical_dom_sf"/>
</dbReference>
<dbReference type="SUPFAM" id="SSF48452">
    <property type="entry name" value="TPR-like"/>
    <property type="match status" value="1"/>
</dbReference>
<reference evidence="1" key="1">
    <citation type="submission" date="2020-11" db="EMBL/GenBank/DDBJ databases">
        <authorList>
            <person name="Tran Van P."/>
        </authorList>
    </citation>
    <scope>NUCLEOTIDE SEQUENCE</scope>
</reference>
<name>A0A7R8WBI0_9CRUS</name>